<evidence type="ECO:0000313" key="3">
    <source>
        <dbReference type="Ensembl" id="ENSMFAP00000053986.1"/>
    </source>
</evidence>
<evidence type="ECO:0000256" key="1">
    <source>
        <dbReference type="SAM" id="Phobius"/>
    </source>
</evidence>
<dbReference type="Proteomes" id="UP000233100">
    <property type="component" value="Chromosome 1"/>
</dbReference>
<dbReference type="Ensembl" id="ENSMFAT00000095763.1">
    <property type="protein sequence ID" value="ENSMFAP00000053986.1"/>
    <property type="gene ID" value="ENSMFAG00000065056.1"/>
</dbReference>
<organism evidence="3 4">
    <name type="scientific">Macaca fascicularis</name>
    <name type="common">Crab-eating macaque</name>
    <name type="synonym">Cynomolgus monkey</name>
    <dbReference type="NCBI Taxonomy" id="9541"/>
    <lineage>
        <taxon>Eukaryota</taxon>
        <taxon>Metazoa</taxon>
        <taxon>Chordata</taxon>
        <taxon>Craniata</taxon>
        <taxon>Vertebrata</taxon>
        <taxon>Euteleostomi</taxon>
        <taxon>Mammalia</taxon>
        <taxon>Eutheria</taxon>
        <taxon>Euarchontoglires</taxon>
        <taxon>Primates</taxon>
        <taxon>Haplorrhini</taxon>
        <taxon>Catarrhini</taxon>
        <taxon>Cercopithecidae</taxon>
        <taxon>Cercopithecinae</taxon>
        <taxon>Macaca</taxon>
    </lineage>
</organism>
<keyword evidence="4" id="KW-1185">Reference proteome</keyword>
<protein>
    <submittedName>
        <fullName evidence="3">Uncharacterized protein</fullName>
    </submittedName>
</protein>
<keyword evidence="1" id="KW-1133">Transmembrane helix</keyword>
<reference evidence="3 4" key="1">
    <citation type="submission" date="2013-03" db="EMBL/GenBank/DDBJ databases">
        <authorList>
            <person name="Warren W."/>
            <person name="Wilson R.K."/>
        </authorList>
    </citation>
    <scope>NUCLEOTIDE SEQUENCE</scope>
</reference>
<reference evidence="3" key="2">
    <citation type="submission" date="2025-08" db="UniProtKB">
        <authorList>
            <consortium name="Ensembl"/>
        </authorList>
    </citation>
    <scope>IDENTIFICATION</scope>
</reference>
<dbReference type="AlphaFoldDB" id="A0A7N9CRL1"/>
<dbReference type="GeneTree" id="ENSGT01150000287179"/>
<keyword evidence="1" id="KW-0472">Membrane</keyword>
<dbReference type="PANTHER" id="PTHR12138">
    <property type="entry name" value="PRIMATE-EXPANDED PROTEIN FAMILY"/>
    <property type="match status" value="1"/>
</dbReference>
<sequence>MIFCSCLSLFLWDSNCTSVRQLDIFQEIFENIFIYSFSACFSFGVDSDTVSSCSLVFPFELSDLLLILLVLFLFRGRASSVAGQAGVQWCDHGSLWPRPLGLTGSTDPPSSASQVAGTPGVRHQAWLIFVFFGETGFCLCIGWSGIPGLKRSSCLSLPKCWDYRCEPPLLA</sequence>
<feature type="signal peptide" evidence="2">
    <location>
        <begin position="1"/>
        <end position="16"/>
    </location>
</feature>
<proteinExistence type="predicted"/>
<reference evidence="3" key="3">
    <citation type="submission" date="2025-09" db="UniProtKB">
        <authorList>
            <consortium name="Ensembl"/>
        </authorList>
    </citation>
    <scope>IDENTIFICATION</scope>
</reference>
<feature type="chain" id="PRO_5030673074" evidence="2">
    <location>
        <begin position="17"/>
        <end position="171"/>
    </location>
</feature>
<feature type="transmembrane region" description="Helical" evidence="1">
    <location>
        <begin position="55"/>
        <end position="74"/>
    </location>
</feature>
<keyword evidence="2" id="KW-0732">Signal</keyword>
<keyword evidence="1" id="KW-0812">Transmembrane</keyword>
<name>A0A7N9CRL1_MACFA</name>
<dbReference type="PANTHER" id="PTHR12138:SF162">
    <property type="entry name" value="CHROMOSOME UNDETERMINED SCAFFOLD_275, WHOLE GENOME SHOTGUN SEQUENCE"/>
    <property type="match status" value="1"/>
</dbReference>
<evidence type="ECO:0000256" key="2">
    <source>
        <dbReference type="SAM" id="SignalP"/>
    </source>
</evidence>
<feature type="transmembrane region" description="Helical" evidence="1">
    <location>
        <begin position="126"/>
        <end position="146"/>
    </location>
</feature>
<evidence type="ECO:0000313" key="4">
    <source>
        <dbReference type="Proteomes" id="UP000233100"/>
    </source>
</evidence>
<accession>A0A7N9CRL1</accession>